<organism evidence="3 4">
    <name type="scientific">Setaria italica</name>
    <name type="common">Foxtail millet</name>
    <name type="synonym">Panicum italicum</name>
    <dbReference type="NCBI Taxonomy" id="4555"/>
    <lineage>
        <taxon>Eukaryota</taxon>
        <taxon>Viridiplantae</taxon>
        <taxon>Streptophyta</taxon>
        <taxon>Embryophyta</taxon>
        <taxon>Tracheophyta</taxon>
        <taxon>Spermatophyta</taxon>
        <taxon>Magnoliopsida</taxon>
        <taxon>Liliopsida</taxon>
        <taxon>Poales</taxon>
        <taxon>Poaceae</taxon>
        <taxon>PACMAD clade</taxon>
        <taxon>Panicoideae</taxon>
        <taxon>Panicodae</taxon>
        <taxon>Paniceae</taxon>
        <taxon>Cenchrinae</taxon>
        <taxon>Setaria</taxon>
    </lineage>
</organism>
<feature type="transmembrane region" description="Helical" evidence="2">
    <location>
        <begin position="400"/>
        <end position="420"/>
    </location>
</feature>
<evidence type="ECO:0000313" key="4">
    <source>
        <dbReference type="Proteomes" id="UP000004995"/>
    </source>
</evidence>
<evidence type="ECO:0000256" key="2">
    <source>
        <dbReference type="SAM" id="Phobius"/>
    </source>
</evidence>
<keyword evidence="2" id="KW-0812">Transmembrane</keyword>
<proteinExistence type="predicted"/>
<dbReference type="EMBL" id="AGNK02004587">
    <property type="status" value="NOT_ANNOTATED_CDS"/>
    <property type="molecule type" value="Genomic_DNA"/>
</dbReference>
<reference evidence="3" key="2">
    <citation type="submission" date="2018-08" db="UniProtKB">
        <authorList>
            <consortium name="EnsemblPlants"/>
        </authorList>
    </citation>
    <scope>IDENTIFICATION</scope>
    <source>
        <strain evidence="3">Yugu1</strain>
    </source>
</reference>
<feature type="region of interest" description="Disordered" evidence="1">
    <location>
        <begin position="434"/>
        <end position="456"/>
    </location>
</feature>
<dbReference type="InParanoid" id="K3Y773"/>
<dbReference type="AlphaFoldDB" id="K3Y773"/>
<feature type="region of interest" description="Disordered" evidence="1">
    <location>
        <begin position="1"/>
        <end position="161"/>
    </location>
</feature>
<dbReference type="Proteomes" id="UP000004995">
    <property type="component" value="Unassembled WGS sequence"/>
</dbReference>
<keyword evidence="2" id="KW-1133">Transmembrane helix</keyword>
<feature type="compositionally biased region" description="Low complexity" evidence="1">
    <location>
        <begin position="1"/>
        <end position="19"/>
    </location>
</feature>
<dbReference type="EnsemblPlants" id="KQK99941">
    <property type="protein sequence ID" value="KQK99941"/>
    <property type="gene ID" value="SETIT_010064mg"/>
</dbReference>
<sequence length="456" mass="49721">MTTTSTSPPSSTSPTSSRTARGGREHAATSPTPSLRGLQLRRDVSRRTPSPFSSFVHGETVRPSSRFRFGDSLEGQQRHGRAAELMPAAARTRWPRSPRRAPAHCTFTRSNAAAHSRTRQPTRCAWPWSPTRPGATPETRAARREPPPPGTAGARSTARRMRAAAAPSATLARTQAHARTSPVAQCAVRHFTEHLRRSGTATLRRTHGGNTGYGAALCKKLALNKFLLHDPLDYKPQAVDSGGASEDHVSNRFHRQFLLWVVLLTVLLSASTAYSAKNPPKQEGQCRYDLTSIAALSCMQKDAVRRPPSHACCKALLYAVDQVPVEDVSGACCLCRYMKEKVLAAGLATAYILCNGKDSRIVAKWSSFPITRCLDDCGQGNSTSSQAHGTGNREAHVSGMVIWVTVAVLIVIGVICFWYFRRFKAAGNAIQPRAGRRRRSVGPSSAKRKEKRYSLS</sequence>
<protein>
    <submittedName>
        <fullName evidence="3">Uncharacterized protein</fullName>
    </submittedName>
</protein>
<dbReference type="STRING" id="4555.K3Y773"/>
<reference evidence="4" key="1">
    <citation type="journal article" date="2012" name="Nat. Biotechnol.">
        <title>Reference genome sequence of the model plant Setaria.</title>
        <authorList>
            <person name="Bennetzen J.L."/>
            <person name="Schmutz J."/>
            <person name="Wang H."/>
            <person name="Percifield R."/>
            <person name="Hawkins J."/>
            <person name="Pontaroli A.C."/>
            <person name="Estep M."/>
            <person name="Feng L."/>
            <person name="Vaughn J.N."/>
            <person name="Grimwood J."/>
            <person name="Jenkins J."/>
            <person name="Barry K."/>
            <person name="Lindquist E."/>
            <person name="Hellsten U."/>
            <person name="Deshpande S."/>
            <person name="Wang X."/>
            <person name="Wu X."/>
            <person name="Mitros T."/>
            <person name="Triplett J."/>
            <person name="Yang X."/>
            <person name="Ye C.Y."/>
            <person name="Mauro-Herrera M."/>
            <person name="Wang L."/>
            <person name="Li P."/>
            <person name="Sharma M."/>
            <person name="Sharma R."/>
            <person name="Ronald P.C."/>
            <person name="Panaud O."/>
            <person name="Kellogg E.A."/>
            <person name="Brutnell T.P."/>
            <person name="Doust A.N."/>
            <person name="Tuskan G.A."/>
            <person name="Rokhsar D."/>
            <person name="Devos K.M."/>
        </authorList>
    </citation>
    <scope>NUCLEOTIDE SEQUENCE [LARGE SCALE GENOMIC DNA]</scope>
    <source>
        <strain evidence="4">cv. Yugu1</strain>
    </source>
</reference>
<feature type="compositionally biased region" description="Basic residues" evidence="1">
    <location>
        <begin position="93"/>
        <end position="102"/>
    </location>
</feature>
<keyword evidence="4" id="KW-1185">Reference proteome</keyword>
<evidence type="ECO:0000256" key="1">
    <source>
        <dbReference type="SAM" id="MobiDB-lite"/>
    </source>
</evidence>
<dbReference type="eggNOG" id="ENOG502R3SZ">
    <property type="taxonomic scope" value="Eukaryota"/>
</dbReference>
<evidence type="ECO:0000313" key="3">
    <source>
        <dbReference type="EnsemblPlants" id="KQK99941"/>
    </source>
</evidence>
<keyword evidence="2" id="KW-0472">Membrane</keyword>
<dbReference type="HOGENOM" id="CLU_600512_0_0_1"/>
<accession>K3Y773</accession>
<name>K3Y773_SETIT</name>
<dbReference type="Gramene" id="KQK99941">
    <property type="protein sequence ID" value="KQK99941"/>
    <property type="gene ID" value="SETIT_010064mg"/>
</dbReference>